<organism evidence="2 3">
    <name type="scientific">Salix suchowensis</name>
    <dbReference type="NCBI Taxonomy" id="1278906"/>
    <lineage>
        <taxon>Eukaryota</taxon>
        <taxon>Viridiplantae</taxon>
        <taxon>Streptophyta</taxon>
        <taxon>Embryophyta</taxon>
        <taxon>Tracheophyta</taxon>
        <taxon>Spermatophyta</taxon>
        <taxon>Magnoliopsida</taxon>
        <taxon>eudicotyledons</taxon>
        <taxon>Gunneridae</taxon>
        <taxon>Pentapetalae</taxon>
        <taxon>rosids</taxon>
        <taxon>fabids</taxon>
        <taxon>Malpighiales</taxon>
        <taxon>Salicaceae</taxon>
        <taxon>Saliceae</taxon>
        <taxon>Salix</taxon>
    </lineage>
</organism>
<protein>
    <submittedName>
        <fullName evidence="2">Uncharacterized protein</fullName>
    </submittedName>
</protein>
<feature type="compositionally biased region" description="Polar residues" evidence="1">
    <location>
        <begin position="51"/>
        <end position="73"/>
    </location>
</feature>
<evidence type="ECO:0000313" key="2">
    <source>
        <dbReference type="EMBL" id="KAJ6323022.1"/>
    </source>
</evidence>
<feature type="region of interest" description="Disordered" evidence="1">
    <location>
        <begin position="1"/>
        <end position="73"/>
    </location>
</feature>
<reference evidence="2" key="1">
    <citation type="submission" date="2022-10" db="EMBL/GenBank/DDBJ databases">
        <authorList>
            <person name="Hyden B.L."/>
            <person name="Feng K."/>
            <person name="Yates T."/>
            <person name="Jawdy S."/>
            <person name="Smart L.B."/>
            <person name="Muchero W."/>
        </authorList>
    </citation>
    <scope>NUCLEOTIDE SEQUENCE</scope>
    <source>
        <tissue evidence="2">Shoot tip</tissue>
    </source>
</reference>
<gene>
    <name evidence="2" type="ORF">OIU77_012783</name>
</gene>
<reference evidence="2" key="2">
    <citation type="journal article" date="2023" name="Int. J. Mol. Sci.">
        <title>De Novo Assembly and Annotation of 11 Diverse Shrub Willow (Salix) Genomes Reveals Novel Gene Organization in Sex-Linked Regions.</title>
        <authorList>
            <person name="Hyden B."/>
            <person name="Feng K."/>
            <person name="Yates T.B."/>
            <person name="Jawdy S."/>
            <person name="Cereghino C."/>
            <person name="Smart L.B."/>
            <person name="Muchero W."/>
        </authorList>
    </citation>
    <scope>NUCLEOTIDE SEQUENCE</scope>
    <source>
        <tissue evidence="2">Shoot tip</tissue>
    </source>
</reference>
<feature type="compositionally biased region" description="Low complexity" evidence="1">
    <location>
        <begin position="7"/>
        <end position="41"/>
    </location>
</feature>
<sequence length="73" mass="8287">MALIKPNYSQPNISNYQSSSIQNGHDNFHQSGSFFRSSSLSWQTDKRTHSTKQSRNNEFVNASVHTINGQKQS</sequence>
<accession>A0ABQ9A5U3</accession>
<keyword evidence="3" id="KW-1185">Reference proteome</keyword>
<dbReference type="EMBL" id="JAPFFI010000023">
    <property type="protein sequence ID" value="KAJ6323022.1"/>
    <property type="molecule type" value="Genomic_DNA"/>
</dbReference>
<comment type="caution">
    <text evidence="2">The sequence shown here is derived from an EMBL/GenBank/DDBJ whole genome shotgun (WGS) entry which is preliminary data.</text>
</comment>
<evidence type="ECO:0000313" key="3">
    <source>
        <dbReference type="Proteomes" id="UP001141253"/>
    </source>
</evidence>
<name>A0ABQ9A5U3_9ROSI</name>
<proteinExistence type="predicted"/>
<evidence type="ECO:0000256" key="1">
    <source>
        <dbReference type="SAM" id="MobiDB-lite"/>
    </source>
</evidence>
<dbReference type="Proteomes" id="UP001141253">
    <property type="component" value="Chromosome 8"/>
</dbReference>